<proteinExistence type="predicted"/>
<keyword evidence="2" id="KW-1185">Reference proteome</keyword>
<gene>
    <name evidence="1" type="ORF">AS888_13030</name>
</gene>
<protein>
    <submittedName>
        <fullName evidence="1">Uncharacterized protein</fullName>
    </submittedName>
</protein>
<sequence>MFWQRDAKVIQDVDAIKRLNKIRYKAFKNMTKVREPEGEFFRMLLNLSSLELLILEALKH</sequence>
<name>A0A120GR67_9BACI</name>
<evidence type="ECO:0000313" key="2">
    <source>
        <dbReference type="Proteomes" id="UP000064189"/>
    </source>
</evidence>
<evidence type="ECO:0000313" key="1">
    <source>
        <dbReference type="EMBL" id="KWW22452.1"/>
    </source>
</evidence>
<dbReference type="Proteomes" id="UP000064189">
    <property type="component" value="Unassembled WGS sequence"/>
</dbReference>
<comment type="caution">
    <text evidence="1">The sequence shown here is derived from an EMBL/GenBank/DDBJ whole genome shotgun (WGS) entry which is preliminary data.</text>
</comment>
<accession>A0A120GR67</accession>
<organism evidence="1 2">
    <name type="scientific">Peribacillus simplex</name>
    <dbReference type="NCBI Taxonomy" id="1478"/>
    <lineage>
        <taxon>Bacteria</taxon>
        <taxon>Bacillati</taxon>
        <taxon>Bacillota</taxon>
        <taxon>Bacilli</taxon>
        <taxon>Bacillales</taxon>
        <taxon>Bacillaceae</taxon>
        <taxon>Peribacillus</taxon>
    </lineage>
</organism>
<dbReference type="EMBL" id="LNNH01000004">
    <property type="protein sequence ID" value="KWW22452.1"/>
    <property type="molecule type" value="Genomic_DNA"/>
</dbReference>
<dbReference type="AlphaFoldDB" id="A0A120GR67"/>
<reference evidence="1 2" key="1">
    <citation type="submission" date="2015-11" db="EMBL/GenBank/DDBJ databases">
        <title>Genome Sequence of Bacillus simplex strain VanAntwerpen2.</title>
        <authorList>
            <person name="Couger M.B."/>
        </authorList>
    </citation>
    <scope>NUCLEOTIDE SEQUENCE [LARGE SCALE GENOMIC DNA]</scope>
    <source>
        <strain evidence="1 2">VanAntwerpen02</strain>
    </source>
</reference>